<evidence type="ECO:0000256" key="1">
    <source>
        <dbReference type="SAM" id="SignalP"/>
    </source>
</evidence>
<keyword evidence="3" id="KW-1185">Reference proteome</keyword>
<dbReference type="Proteomes" id="UP001163203">
    <property type="component" value="Chromosome"/>
</dbReference>
<gene>
    <name evidence="2" type="ORF">ORV05_17190</name>
</gene>
<keyword evidence="1" id="KW-0732">Signal</keyword>
<name>A0ABY7BDC5_9PSEU</name>
<evidence type="ECO:0000313" key="2">
    <source>
        <dbReference type="EMBL" id="WAL69429.1"/>
    </source>
</evidence>
<dbReference type="PROSITE" id="PS51257">
    <property type="entry name" value="PROKAR_LIPOPROTEIN"/>
    <property type="match status" value="1"/>
</dbReference>
<sequence>MRPRPLAAALAGFAALTLAACSSHQDASGGAPAAGAAGVNSAAVTWSDHVCEVVRAGGVKLSQLPAVDPSAPARAKDSLVTYLGSLSEALTELAGGIQREGVPPVHDGQATLERAMSTLDASKSSVETAKAKLAAAAVTDQATFEQAVREASTAFQRLGTTDGPTKDLKDNPELAQAFTQAPNCRNLDTA</sequence>
<feature type="signal peptide" evidence="1">
    <location>
        <begin position="1"/>
        <end position="19"/>
    </location>
</feature>
<organism evidence="2 3">
    <name type="scientific">Amycolatopsis cynarae</name>
    <dbReference type="NCBI Taxonomy" id="2995223"/>
    <lineage>
        <taxon>Bacteria</taxon>
        <taxon>Bacillati</taxon>
        <taxon>Actinomycetota</taxon>
        <taxon>Actinomycetes</taxon>
        <taxon>Pseudonocardiales</taxon>
        <taxon>Pseudonocardiaceae</taxon>
        <taxon>Amycolatopsis</taxon>
    </lineage>
</organism>
<accession>A0ABY7BDC5</accession>
<evidence type="ECO:0000313" key="3">
    <source>
        <dbReference type="Proteomes" id="UP001163203"/>
    </source>
</evidence>
<proteinExistence type="predicted"/>
<feature type="chain" id="PRO_5045071919" description="Small secreted protein" evidence="1">
    <location>
        <begin position="20"/>
        <end position="190"/>
    </location>
</feature>
<reference evidence="2" key="1">
    <citation type="submission" date="2022-11" db="EMBL/GenBank/DDBJ databases">
        <authorList>
            <person name="Mo P."/>
        </authorList>
    </citation>
    <scope>NUCLEOTIDE SEQUENCE</scope>
    <source>
        <strain evidence="2">HUAS 11-8</strain>
    </source>
</reference>
<evidence type="ECO:0008006" key="4">
    <source>
        <dbReference type="Google" id="ProtNLM"/>
    </source>
</evidence>
<dbReference type="RefSeq" id="WP_268759514.1">
    <property type="nucleotide sequence ID" value="NZ_CP113836.1"/>
</dbReference>
<dbReference type="EMBL" id="CP113836">
    <property type="protein sequence ID" value="WAL69429.1"/>
    <property type="molecule type" value="Genomic_DNA"/>
</dbReference>
<protein>
    <recommendedName>
        <fullName evidence="4">Small secreted protein</fullName>
    </recommendedName>
</protein>